<dbReference type="InterPro" id="IPR011524">
    <property type="entry name" value="SARAH_dom"/>
</dbReference>
<evidence type="ECO:0000313" key="4">
    <source>
        <dbReference type="RefSeq" id="XP_014673538.1"/>
    </source>
</evidence>
<dbReference type="SUPFAM" id="SSF51045">
    <property type="entry name" value="WW domain"/>
    <property type="match status" value="2"/>
</dbReference>
<sequence length="432" mass="49276">MLSRRKDAGKSLNDGVVGKYVKKDTPPVLPNYHTPVARQAVSFQRRIQATGGQNQLSPVKSSSYPQMFVSQQNTMPYPASSTLQQAYQPVYGATSSSSMNKIPPYNSGSGFVQIQRNAYGLVDYHRPTPQPTNAPRPVYSTGGHDYIYVNRPVVASITVTADHVPRTSGHDSAAVVPPVTTRYSVITQTVSPQDDYSQDYDEVGTMYDERPLNQYRVDVRGQAQYASQQALGIGSGSPNDPELPLPPGWSIDRTLRGRKYYIDHNTQTTHWSHPLEKEGLPTGWERIESPEHGIYYVNHITRKAQYRHPCTPRFRYSTQPSTGSQGPSHTEFHQHNVLVPANPYLNAEIPEWLYVYSRAPHDSDHKLKWELFRLQELEGYEAMLRRLYRQEVEQIVMAYEAYRLALLREMEQRLLQRQKQQQPLTQDIETKV</sequence>
<dbReference type="RefSeq" id="XP_014673538.1">
    <property type="nucleotide sequence ID" value="XM_014818052.1"/>
</dbReference>
<dbReference type="Gene3D" id="2.20.70.10">
    <property type="match status" value="2"/>
</dbReference>
<reference evidence="4 5" key="1">
    <citation type="submission" date="2025-05" db="UniProtKB">
        <authorList>
            <consortium name="RefSeq"/>
        </authorList>
    </citation>
    <scope>IDENTIFICATION</scope>
</reference>
<feature type="domain" description="WW" evidence="1">
    <location>
        <begin position="243"/>
        <end position="276"/>
    </location>
</feature>
<dbReference type="InterPro" id="IPR030030">
    <property type="entry name" value="Sav"/>
</dbReference>
<feature type="domain" description="WW" evidence="1">
    <location>
        <begin position="278"/>
        <end position="311"/>
    </location>
</feature>
<proteinExistence type="predicted"/>
<dbReference type="Pfam" id="PF00397">
    <property type="entry name" value="WW"/>
    <property type="match status" value="2"/>
</dbReference>
<organism evidence="3 6">
    <name type="scientific">Priapulus caudatus</name>
    <name type="common">Priapulid worm</name>
    <dbReference type="NCBI Taxonomy" id="37621"/>
    <lineage>
        <taxon>Eukaryota</taxon>
        <taxon>Metazoa</taxon>
        <taxon>Ecdysozoa</taxon>
        <taxon>Scalidophora</taxon>
        <taxon>Priapulida</taxon>
        <taxon>Priapulimorpha</taxon>
        <taxon>Priapulimorphida</taxon>
        <taxon>Priapulidae</taxon>
        <taxon>Priapulus</taxon>
    </lineage>
</organism>
<dbReference type="PROSITE" id="PS50951">
    <property type="entry name" value="SARAH"/>
    <property type="match status" value="1"/>
</dbReference>
<protein>
    <submittedName>
        <fullName evidence="4 5">Protein salvador homolog 1-like</fullName>
    </submittedName>
</protein>
<dbReference type="RefSeq" id="XP_014673545.1">
    <property type="nucleotide sequence ID" value="XM_014818059.1"/>
</dbReference>
<accession>A0ABM1EMY0</accession>
<dbReference type="GeneID" id="106813821"/>
<name>A0ABM1EMY0_PRICU</name>
<dbReference type="InterPro" id="IPR036020">
    <property type="entry name" value="WW_dom_sf"/>
</dbReference>
<gene>
    <name evidence="4 5 6" type="primary">LOC106813821</name>
</gene>
<dbReference type="CDD" id="cd21433">
    <property type="entry name" value="SARAH_Sav"/>
    <property type="match status" value="1"/>
</dbReference>
<dbReference type="PROSITE" id="PS50020">
    <property type="entry name" value="WW_DOMAIN_2"/>
    <property type="match status" value="2"/>
</dbReference>
<evidence type="ECO:0000313" key="5">
    <source>
        <dbReference type="RefSeq" id="XP_014673545.1"/>
    </source>
</evidence>
<dbReference type="Proteomes" id="UP000695022">
    <property type="component" value="Unplaced"/>
</dbReference>
<evidence type="ECO:0000259" key="1">
    <source>
        <dbReference type="PROSITE" id="PS50020"/>
    </source>
</evidence>
<dbReference type="SMART" id="SM00456">
    <property type="entry name" value="WW"/>
    <property type="match status" value="2"/>
</dbReference>
<evidence type="ECO:0000259" key="2">
    <source>
        <dbReference type="PROSITE" id="PS50951"/>
    </source>
</evidence>
<keyword evidence="3" id="KW-1185">Reference proteome</keyword>
<dbReference type="RefSeq" id="XP_014673551.1">
    <property type="nucleotide sequence ID" value="XM_014818065.1"/>
</dbReference>
<dbReference type="InterPro" id="IPR001202">
    <property type="entry name" value="WW_dom"/>
</dbReference>
<dbReference type="CDD" id="cd00201">
    <property type="entry name" value="WW"/>
    <property type="match status" value="2"/>
</dbReference>
<dbReference type="PANTHER" id="PTHR47522:SF2">
    <property type="entry name" value="PROTEIN SALVADOR HOMOLOG 1"/>
    <property type="match status" value="1"/>
</dbReference>
<evidence type="ECO:0000313" key="3">
    <source>
        <dbReference type="Proteomes" id="UP000695022"/>
    </source>
</evidence>
<evidence type="ECO:0000313" key="6">
    <source>
        <dbReference type="RefSeq" id="XP_014673551.1"/>
    </source>
</evidence>
<feature type="domain" description="SARAH" evidence="2">
    <location>
        <begin position="366"/>
        <end position="413"/>
    </location>
</feature>
<dbReference type="PANTHER" id="PTHR47522">
    <property type="entry name" value="SALVADOR FAMILY WW DOMAIN-CONTAINING PROTEIN 1"/>
    <property type="match status" value="1"/>
</dbReference>